<reference evidence="4" key="1">
    <citation type="journal article" date="2019" name="bioRxiv">
        <title>The Genome of the Zebra Mussel, Dreissena polymorpha: A Resource for Invasive Species Research.</title>
        <authorList>
            <person name="McCartney M.A."/>
            <person name="Auch B."/>
            <person name="Kono T."/>
            <person name="Mallez S."/>
            <person name="Zhang Y."/>
            <person name="Obille A."/>
            <person name="Becker A."/>
            <person name="Abrahante J.E."/>
            <person name="Garbe J."/>
            <person name="Badalamenti J.P."/>
            <person name="Herman A."/>
            <person name="Mangelson H."/>
            <person name="Liachko I."/>
            <person name="Sullivan S."/>
            <person name="Sone E.D."/>
            <person name="Koren S."/>
            <person name="Silverstein K.A.T."/>
            <person name="Beckman K.B."/>
            <person name="Gohl D.M."/>
        </authorList>
    </citation>
    <scope>NUCLEOTIDE SEQUENCE</scope>
    <source>
        <strain evidence="4">Duluth1</strain>
        <tissue evidence="4">Whole animal</tissue>
    </source>
</reference>
<dbReference type="CDD" id="cd00033">
    <property type="entry name" value="CCP"/>
    <property type="match status" value="1"/>
</dbReference>
<accession>A0A9D4L920</accession>
<reference evidence="4" key="2">
    <citation type="submission" date="2020-11" db="EMBL/GenBank/DDBJ databases">
        <authorList>
            <person name="McCartney M.A."/>
            <person name="Auch B."/>
            <person name="Kono T."/>
            <person name="Mallez S."/>
            <person name="Becker A."/>
            <person name="Gohl D.M."/>
            <person name="Silverstein K.A.T."/>
            <person name="Koren S."/>
            <person name="Bechman K.B."/>
            <person name="Herman A."/>
            <person name="Abrahante J.E."/>
            <person name="Garbe J."/>
        </authorList>
    </citation>
    <scope>NUCLEOTIDE SEQUENCE</scope>
    <source>
        <strain evidence="4">Duluth1</strain>
        <tissue evidence="4">Whole animal</tissue>
    </source>
</reference>
<evidence type="ECO:0000313" key="4">
    <source>
        <dbReference type="EMBL" id="KAH3852701.1"/>
    </source>
</evidence>
<keyword evidence="1" id="KW-0677">Repeat</keyword>
<dbReference type="Gene3D" id="2.10.70.10">
    <property type="entry name" value="Complement Module, domain 1"/>
    <property type="match status" value="1"/>
</dbReference>
<dbReference type="SUPFAM" id="SSF57535">
    <property type="entry name" value="Complement control module/SCR domain"/>
    <property type="match status" value="1"/>
</dbReference>
<organism evidence="4 5">
    <name type="scientific">Dreissena polymorpha</name>
    <name type="common">Zebra mussel</name>
    <name type="synonym">Mytilus polymorpha</name>
    <dbReference type="NCBI Taxonomy" id="45954"/>
    <lineage>
        <taxon>Eukaryota</taxon>
        <taxon>Metazoa</taxon>
        <taxon>Spiralia</taxon>
        <taxon>Lophotrochozoa</taxon>
        <taxon>Mollusca</taxon>
        <taxon>Bivalvia</taxon>
        <taxon>Autobranchia</taxon>
        <taxon>Heteroconchia</taxon>
        <taxon>Euheterodonta</taxon>
        <taxon>Imparidentia</taxon>
        <taxon>Neoheterodontei</taxon>
        <taxon>Myida</taxon>
        <taxon>Dreissenoidea</taxon>
        <taxon>Dreissenidae</taxon>
        <taxon>Dreissena</taxon>
    </lineage>
</organism>
<dbReference type="InterPro" id="IPR000436">
    <property type="entry name" value="Sushi_SCR_CCP_dom"/>
</dbReference>
<evidence type="ECO:0000313" key="5">
    <source>
        <dbReference type="Proteomes" id="UP000828390"/>
    </source>
</evidence>
<dbReference type="Proteomes" id="UP000828390">
    <property type="component" value="Unassembled WGS sequence"/>
</dbReference>
<evidence type="ECO:0000256" key="2">
    <source>
        <dbReference type="ARBA" id="ARBA00023157"/>
    </source>
</evidence>
<protein>
    <recommendedName>
        <fullName evidence="3">HYR domain-containing protein</fullName>
    </recommendedName>
</protein>
<dbReference type="InterPro" id="IPR003410">
    <property type="entry name" value="HYR_dom"/>
</dbReference>
<dbReference type="Pfam" id="PF00084">
    <property type="entry name" value="Sushi"/>
    <property type="match status" value="1"/>
</dbReference>
<keyword evidence="5" id="KW-1185">Reference proteome</keyword>
<evidence type="ECO:0000256" key="1">
    <source>
        <dbReference type="ARBA" id="ARBA00022737"/>
    </source>
</evidence>
<dbReference type="EMBL" id="JAIWYP010000003">
    <property type="protein sequence ID" value="KAH3852701.1"/>
    <property type="molecule type" value="Genomic_DNA"/>
</dbReference>
<sequence>MNTELQLVSNYEIPSYTFPWGDFTVQYSATKLRNGLRTECVFNITVRPTPCESLPIPKHGTILCNNWSPDYGQFCMLACEKTYSPSPPGRLGTWMICGDDGRWSSQPNDCDLHLNNESYILSYHPNYADFMYEGCNDTQRLRDLYLNHMLKHPDISLFSRLYPGYEESSSVRMYCNP</sequence>
<proteinExistence type="predicted"/>
<feature type="domain" description="HYR" evidence="3">
    <location>
        <begin position="1"/>
        <end position="48"/>
    </location>
</feature>
<name>A0A9D4L920_DREPO</name>
<keyword evidence="2" id="KW-1015">Disulfide bond</keyword>
<dbReference type="AlphaFoldDB" id="A0A9D4L920"/>
<dbReference type="PROSITE" id="PS50825">
    <property type="entry name" value="HYR"/>
    <property type="match status" value="1"/>
</dbReference>
<dbReference type="InterPro" id="IPR035976">
    <property type="entry name" value="Sushi/SCR/CCP_sf"/>
</dbReference>
<gene>
    <name evidence="4" type="ORF">DPMN_095214</name>
</gene>
<evidence type="ECO:0000259" key="3">
    <source>
        <dbReference type="PROSITE" id="PS50825"/>
    </source>
</evidence>
<comment type="caution">
    <text evidence="4">The sequence shown here is derived from an EMBL/GenBank/DDBJ whole genome shotgun (WGS) entry which is preliminary data.</text>
</comment>